<accession>A0A090L6Q9</accession>
<feature type="region of interest" description="Disordered" evidence="1">
    <location>
        <begin position="1"/>
        <end position="40"/>
    </location>
</feature>
<dbReference type="PANTHER" id="PTHR21106">
    <property type="entry name" value="NADH DEHYDROGENASE [UBIQUINONE] 1 BETA SUBCOMPLEX SUBUNIT 6"/>
    <property type="match status" value="1"/>
</dbReference>
<protein>
    <submittedName>
        <fullName evidence="2">HL02152p</fullName>
    </submittedName>
    <submittedName>
        <fullName evidence="4">NADH dehydrogenase [ubiquinone] 1 beta subcomplex subunit 6</fullName>
    </submittedName>
</protein>
<dbReference type="EMBL" id="LN609528">
    <property type="protein sequence ID" value="CEF63169.1"/>
    <property type="molecule type" value="Genomic_DNA"/>
</dbReference>
<sequence length="212" mass="24507">MGNFYHKPPKQGDSPYTRSGLPPPQLEKKSGSDLPNHKIHDPMSLELHMADERVRSAGLTPEEREWRKKWVLDQNLHPDEPINVEAVHRQLNPVRVIYRLPLDTLYKRCLVPTMGVYKASVVRALIPKIAMVLIGLEITYYYWKYEARDWTHLRGIESSPITSVIAKKDEIESKYPGILEMASNDPAKYRYFSPSFDKREALTNVGPPSRPW</sequence>
<dbReference type="GeneID" id="36375534"/>
<organism evidence="2">
    <name type="scientific">Strongyloides ratti</name>
    <name type="common">Parasitic roundworm</name>
    <dbReference type="NCBI Taxonomy" id="34506"/>
    <lineage>
        <taxon>Eukaryota</taxon>
        <taxon>Metazoa</taxon>
        <taxon>Ecdysozoa</taxon>
        <taxon>Nematoda</taxon>
        <taxon>Chromadorea</taxon>
        <taxon>Rhabditida</taxon>
        <taxon>Tylenchina</taxon>
        <taxon>Panagrolaimomorpha</taxon>
        <taxon>Strongyloidoidea</taxon>
        <taxon>Strongyloididae</taxon>
        <taxon>Strongyloides</taxon>
    </lineage>
</organism>
<dbReference type="RefSeq" id="XP_024502371.1">
    <property type="nucleotide sequence ID" value="XM_024648388.1"/>
</dbReference>
<reference evidence="4" key="2">
    <citation type="submission" date="2020-12" db="UniProtKB">
        <authorList>
            <consortium name="WormBaseParasite"/>
        </authorList>
    </citation>
    <scope>IDENTIFICATION</scope>
</reference>
<dbReference type="GO" id="GO:0005739">
    <property type="term" value="C:mitochondrion"/>
    <property type="evidence" value="ECO:0007669"/>
    <property type="project" value="GOC"/>
</dbReference>
<evidence type="ECO:0000313" key="3">
    <source>
        <dbReference type="Proteomes" id="UP000035682"/>
    </source>
</evidence>
<dbReference type="Proteomes" id="UP000035682">
    <property type="component" value="Unplaced"/>
</dbReference>
<name>A0A090L6Q9_STRRB</name>
<dbReference type="InterPro" id="IPR019174">
    <property type="entry name" value="NADH_DH_b-subcmplx_su6"/>
</dbReference>
<dbReference type="Pfam" id="PF09782">
    <property type="entry name" value="NDUF_B6"/>
    <property type="match status" value="1"/>
</dbReference>
<dbReference type="eggNOG" id="KOG4633">
    <property type="taxonomic scope" value="Eukaryota"/>
</dbReference>
<dbReference type="CTD" id="36375534"/>
<dbReference type="WBParaSite" id="SRAE_1000143300.1">
    <property type="protein sequence ID" value="SRAE_1000143300.1"/>
    <property type="gene ID" value="WBGene00258039"/>
</dbReference>
<evidence type="ECO:0000256" key="1">
    <source>
        <dbReference type="SAM" id="MobiDB-lite"/>
    </source>
</evidence>
<dbReference type="STRING" id="34506.A0A090L6Q9"/>
<feature type="compositionally biased region" description="Basic and acidic residues" evidence="1">
    <location>
        <begin position="26"/>
        <end position="40"/>
    </location>
</feature>
<dbReference type="AlphaFoldDB" id="A0A090L6Q9"/>
<reference evidence="2 3" key="1">
    <citation type="submission" date="2014-09" db="EMBL/GenBank/DDBJ databases">
        <authorList>
            <person name="Martin A.A."/>
        </authorList>
    </citation>
    <scope>NUCLEOTIDE SEQUENCE</scope>
    <source>
        <strain evidence="3">ED321</strain>
        <strain evidence="2">ED321 Heterogonic</strain>
    </source>
</reference>
<dbReference type="OrthoDB" id="5824032at2759"/>
<keyword evidence="3" id="KW-1185">Reference proteome</keyword>
<proteinExistence type="predicted"/>
<dbReference type="PANTHER" id="PTHR21106:SF2">
    <property type="entry name" value="NADH DEHYDROGENASE [UBIQUINONE] 1 BETA SUBCOMPLEX SUBUNIT 6"/>
    <property type="match status" value="1"/>
</dbReference>
<gene>
    <name evidence="2 4 5" type="ORF">SRAE_1000143300</name>
</gene>
<evidence type="ECO:0000313" key="5">
    <source>
        <dbReference type="WormBase" id="SRAE_1000143300"/>
    </source>
</evidence>
<evidence type="ECO:0000313" key="4">
    <source>
        <dbReference type="WBParaSite" id="SRAE_1000143300.1"/>
    </source>
</evidence>
<evidence type="ECO:0000313" key="2">
    <source>
        <dbReference type="EMBL" id="CEF63169.1"/>
    </source>
</evidence>
<dbReference type="GO" id="GO:0006120">
    <property type="term" value="P:mitochondrial electron transport, NADH to ubiquinone"/>
    <property type="evidence" value="ECO:0007669"/>
    <property type="project" value="InterPro"/>
</dbReference>
<dbReference type="WormBase" id="SRAE_1000143300">
    <property type="protein sequence ID" value="SRP00646"/>
    <property type="gene ID" value="WBGene00258039"/>
</dbReference>
<dbReference type="OMA" id="VKDWTHL"/>